<comment type="caution">
    <text evidence="1">The sequence shown here is derived from an EMBL/GenBank/DDBJ whole genome shotgun (WGS) entry which is preliminary data.</text>
</comment>
<dbReference type="EMBL" id="JAQMLV010000011">
    <property type="protein sequence ID" value="MDB8745242.1"/>
    <property type="molecule type" value="Genomic_DNA"/>
</dbReference>
<proteinExistence type="predicted"/>
<dbReference type="AlphaFoldDB" id="A0AAW6E836"/>
<evidence type="ECO:0000313" key="2">
    <source>
        <dbReference type="Proteomes" id="UP001211015"/>
    </source>
</evidence>
<dbReference type="RefSeq" id="WP_195388418.1">
    <property type="nucleotide sequence ID" value="NZ_JADNGL010000008.1"/>
</dbReference>
<evidence type="ECO:0000313" key="1">
    <source>
        <dbReference type="EMBL" id="MDB8745242.1"/>
    </source>
</evidence>
<gene>
    <name evidence="1" type="ORF">PNU62_09460</name>
</gene>
<organism evidence="1 2">
    <name type="scientific">Ruminococcus bicirculans</name>
    <name type="common">ex Wegman et al. 2014</name>
    <dbReference type="NCBI Taxonomy" id="1160721"/>
    <lineage>
        <taxon>Bacteria</taxon>
        <taxon>Bacillati</taxon>
        <taxon>Bacillota</taxon>
        <taxon>Clostridia</taxon>
        <taxon>Eubacteriales</taxon>
        <taxon>Oscillospiraceae</taxon>
        <taxon>Ruminococcus</taxon>
    </lineage>
</organism>
<accession>A0AAW6E836</accession>
<reference evidence="1" key="1">
    <citation type="submission" date="2023-01" db="EMBL/GenBank/DDBJ databases">
        <title>Human gut microbiome strain richness.</title>
        <authorList>
            <person name="Chen-Liaw A."/>
        </authorList>
    </citation>
    <scope>NUCLEOTIDE SEQUENCE</scope>
    <source>
        <strain evidence="1">1001275st1_F4_1001275B_160808</strain>
    </source>
</reference>
<name>A0AAW6E836_9FIRM</name>
<dbReference type="Proteomes" id="UP001211015">
    <property type="component" value="Unassembled WGS sequence"/>
</dbReference>
<evidence type="ECO:0008006" key="3">
    <source>
        <dbReference type="Google" id="ProtNLM"/>
    </source>
</evidence>
<sequence>MIQKIISIAASITLIGSASLTAYADMVLSISLDTFYSNKDYATRKI</sequence>
<protein>
    <recommendedName>
        <fullName evidence="3">Secreted protein</fullName>
    </recommendedName>
</protein>